<reference evidence="2" key="1">
    <citation type="journal article" date="2021" name="Nat. Commun.">
        <title>Genetic determinants of endophytism in the Arabidopsis root mycobiome.</title>
        <authorList>
            <person name="Mesny F."/>
            <person name="Miyauchi S."/>
            <person name="Thiergart T."/>
            <person name="Pickel B."/>
            <person name="Atanasova L."/>
            <person name="Karlsson M."/>
            <person name="Huettel B."/>
            <person name="Barry K.W."/>
            <person name="Haridas S."/>
            <person name="Chen C."/>
            <person name="Bauer D."/>
            <person name="Andreopoulos W."/>
            <person name="Pangilinan J."/>
            <person name="LaButti K."/>
            <person name="Riley R."/>
            <person name="Lipzen A."/>
            <person name="Clum A."/>
            <person name="Drula E."/>
            <person name="Henrissat B."/>
            <person name="Kohler A."/>
            <person name="Grigoriev I.V."/>
            <person name="Martin F.M."/>
            <person name="Hacquard S."/>
        </authorList>
    </citation>
    <scope>NUCLEOTIDE SEQUENCE</scope>
    <source>
        <strain evidence="2">MPI-CAGE-AT-0147</strain>
    </source>
</reference>
<protein>
    <submittedName>
        <fullName evidence="2">Uncharacterized protein</fullName>
    </submittedName>
</protein>
<evidence type="ECO:0000313" key="2">
    <source>
        <dbReference type="EMBL" id="KAH7132716.1"/>
    </source>
</evidence>
<accession>A0A9P9EA03</accession>
<proteinExistence type="predicted"/>
<feature type="region of interest" description="Disordered" evidence="1">
    <location>
        <begin position="32"/>
        <end position="101"/>
    </location>
</feature>
<keyword evidence="3" id="KW-1185">Reference proteome</keyword>
<dbReference type="Proteomes" id="UP000738349">
    <property type="component" value="Unassembled WGS sequence"/>
</dbReference>
<dbReference type="AlphaFoldDB" id="A0A9P9EA03"/>
<evidence type="ECO:0000256" key="1">
    <source>
        <dbReference type="SAM" id="MobiDB-lite"/>
    </source>
</evidence>
<dbReference type="EMBL" id="JAGMUV010000016">
    <property type="protein sequence ID" value="KAH7132716.1"/>
    <property type="molecule type" value="Genomic_DNA"/>
</dbReference>
<gene>
    <name evidence="2" type="ORF">EDB81DRAFT_695724</name>
</gene>
<evidence type="ECO:0000313" key="3">
    <source>
        <dbReference type="Proteomes" id="UP000738349"/>
    </source>
</evidence>
<feature type="non-terminal residue" evidence="2">
    <location>
        <position position="1"/>
    </location>
</feature>
<comment type="caution">
    <text evidence="2">The sequence shown here is derived from an EMBL/GenBank/DDBJ whole genome shotgun (WGS) entry which is preliminary data.</text>
</comment>
<sequence length="101" mass="11466">VRLPLCLEERKVYAPPPTDFKRTPLIGRFHVSTQRGLVRPPYLENRHPATAEPRTPEGSTQKPAITCRPDAPESDSITALASDSPRPHRNRHLPKNHQEFD</sequence>
<name>A0A9P9EA03_9HYPO</name>
<organism evidence="2 3">
    <name type="scientific">Dactylonectria macrodidyma</name>
    <dbReference type="NCBI Taxonomy" id="307937"/>
    <lineage>
        <taxon>Eukaryota</taxon>
        <taxon>Fungi</taxon>
        <taxon>Dikarya</taxon>
        <taxon>Ascomycota</taxon>
        <taxon>Pezizomycotina</taxon>
        <taxon>Sordariomycetes</taxon>
        <taxon>Hypocreomycetidae</taxon>
        <taxon>Hypocreales</taxon>
        <taxon>Nectriaceae</taxon>
        <taxon>Dactylonectria</taxon>
    </lineage>
</organism>